<evidence type="ECO:0000313" key="6">
    <source>
        <dbReference type="Proteomes" id="UP000191980"/>
    </source>
</evidence>
<dbReference type="AlphaFoldDB" id="A0A1V8M3J6"/>
<reference evidence="5 6" key="1">
    <citation type="submission" date="2015-12" db="EMBL/GenBank/DDBJ databases">
        <authorList>
            <person name="Shamseldin A."/>
            <person name="Moawad H."/>
            <person name="Abd El-Rahim W.M."/>
            <person name="Sadowsky M.J."/>
        </authorList>
    </citation>
    <scope>NUCLEOTIDE SEQUENCE [LARGE SCALE GENOMIC DNA]</scope>
    <source>
        <strain evidence="5 6">WF1</strain>
    </source>
</reference>
<dbReference type="InterPro" id="IPR036249">
    <property type="entry name" value="Thioredoxin-like_sf"/>
</dbReference>
<dbReference type="GO" id="GO:0017004">
    <property type="term" value="P:cytochrome complex assembly"/>
    <property type="evidence" value="ECO:0007669"/>
    <property type="project" value="UniProtKB-KW"/>
</dbReference>
<evidence type="ECO:0000256" key="2">
    <source>
        <dbReference type="ARBA" id="ARBA00022748"/>
    </source>
</evidence>
<dbReference type="InterPro" id="IPR017937">
    <property type="entry name" value="Thioredoxin_CS"/>
</dbReference>
<organism evidence="5 6">
    <name type="scientific">Methyloprofundus sedimenti</name>
    <dbReference type="NCBI Taxonomy" id="1420851"/>
    <lineage>
        <taxon>Bacteria</taxon>
        <taxon>Pseudomonadati</taxon>
        <taxon>Pseudomonadota</taxon>
        <taxon>Gammaproteobacteria</taxon>
        <taxon>Methylococcales</taxon>
        <taxon>Methylococcaceae</taxon>
        <taxon>Methyloprofundus</taxon>
    </lineage>
</organism>
<sequence>MPKQFIALIFFVLLLVSSLFAWHTSQKPSQTQQAFALAEFSLPDLAGTIHSISEWHGKILIINFWATWCPPCLKEIPELIQLQAEYSSQNVQFIGIAIDEPGLVEDYLSFTDINYPVLIAESDGGGLSQKLGNTVNAIPFTAIVNQQKQVIFHHPGELSKQRLRELIEPLLSANQ</sequence>
<keyword evidence="2" id="KW-0201">Cytochrome c-type biogenesis</keyword>
<dbReference type="InterPro" id="IPR013766">
    <property type="entry name" value="Thioredoxin_domain"/>
</dbReference>
<dbReference type="STRING" id="1420851.AU255_13620"/>
<dbReference type="PROSITE" id="PS00194">
    <property type="entry name" value="THIOREDOXIN_1"/>
    <property type="match status" value="1"/>
</dbReference>
<dbReference type="PROSITE" id="PS51352">
    <property type="entry name" value="THIOREDOXIN_2"/>
    <property type="match status" value="1"/>
</dbReference>
<dbReference type="GO" id="GO:0015036">
    <property type="term" value="F:disulfide oxidoreductase activity"/>
    <property type="evidence" value="ECO:0007669"/>
    <property type="project" value="UniProtKB-ARBA"/>
</dbReference>
<evidence type="ECO:0000313" key="5">
    <source>
        <dbReference type="EMBL" id="OQK16139.1"/>
    </source>
</evidence>
<evidence type="ECO:0000256" key="3">
    <source>
        <dbReference type="ARBA" id="ARBA00023284"/>
    </source>
</evidence>
<dbReference type="PANTHER" id="PTHR42852">
    <property type="entry name" value="THIOL:DISULFIDE INTERCHANGE PROTEIN DSBE"/>
    <property type="match status" value="1"/>
</dbReference>
<dbReference type="PANTHER" id="PTHR42852:SF17">
    <property type="entry name" value="THIOREDOXIN-LIKE PROTEIN HI_1115"/>
    <property type="match status" value="1"/>
</dbReference>
<dbReference type="InterPro" id="IPR050553">
    <property type="entry name" value="Thioredoxin_ResA/DsbE_sf"/>
</dbReference>
<keyword evidence="6" id="KW-1185">Reference proteome</keyword>
<dbReference type="Proteomes" id="UP000191980">
    <property type="component" value="Unassembled WGS sequence"/>
</dbReference>
<dbReference type="EMBL" id="LPUF01000002">
    <property type="protein sequence ID" value="OQK16139.1"/>
    <property type="molecule type" value="Genomic_DNA"/>
</dbReference>
<dbReference type="InterPro" id="IPR013740">
    <property type="entry name" value="Redoxin"/>
</dbReference>
<dbReference type="OrthoDB" id="9788279at2"/>
<keyword evidence="3" id="KW-0676">Redox-active center</keyword>
<gene>
    <name evidence="5" type="ORF">AU255_13620</name>
</gene>
<dbReference type="GO" id="GO:0030313">
    <property type="term" value="C:cell envelope"/>
    <property type="evidence" value="ECO:0007669"/>
    <property type="project" value="UniProtKB-SubCell"/>
</dbReference>
<evidence type="ECO:0000256" key="1">
    <source>
        <dbReference type="ARBA" id="ARBA00004196"/>
    </source>
</evidence>
<comment type="subcellular location">
    <subcellularLocation>
        <location evidence="1">Cell envelope</location>
    </subcellularLocation>
</comment>
<dbReference type="Pfam" id="PF08534">
    <property type="entry name" value="Redoxin"/>
    <property type="match status" value="1"/>
</dbReference>
<dbReference type="RefSeq" id="WP_080523516.1">
    <property type="nucleotide sequence ID" value="NZ_LPUF01000002.1"/>
</dbReference>
<comment type="caution">
    <text evidence="5">The sequence shown here is derived from an EMBL/GenBank/DDBJ whole genome shotgun (WGS) entry which is preliminary data.</text>
</comment>
<accession>A0A1V8M3J6</accession>
<proteinExistence type="predicted"/>
<dbReference type="SUPFAM" id="SSF52833">
    <property type="entry name" value="Thioredoxin-like"/>
    <property type="match status" value="1"/>
</dbReference>
<dbReference type="Gene3D" id="3.40.30.10">
    <property type="entry name" value="Glutaredoxin"/>
    <property type="match status" value="1"/>
</dbReference>
<name>A0A1V8M3J6_9GAMM</name>
<evidence type="ECO:0000259" key="4">
    <source>
        <dbReference type="PROSITE" id="PS51352"/>
    </source>
</evidence>
<dbReference type="CDD" id="cd02966">
    <property type="entry name" value="TlpA_like_family"/>
    <property type="match status" value="1"/>
</dbReference>
<feature type="domain" description="Thioredoxin" evidence="4">
    <location>
        <begin position="31"/>
        <end position="172"/>
    </location>
</feature>
<protein>
    <recommendedName>
        <fullName evidence="4">Thioredoxin domain-containing protein</fullName>
    </recommendedName>
</protein>